<comment type="caution">
    <text evidence="2">The sequence shown here is derived from an EMBL/GenBank/DDBJ whole genome shotgun (WGS) entry which is preliminary data.</text>
</comment>
<sequence length="439" mass="46035">MIGKRLVMAAAVAATSALLLAGCSAANPGSSSSSAEVTWNDPTAKLDGVTLTYWTATQTATMADQVIGAFEKATGAKINKVIIPDVYETNAPTKIASGSKPDLATWQPTASVLALLQPKTGLQDLSSAPWMKNLSAGVQKLGQVDGKTYAAFVNTPSVIGMFYNKDVFAKAGITTMPAGFDELLADAKTIKSSTSAAPFFGAVGDSWPTQWWPQVLLAEDAQKGLWDNVNSGKDTFSGPTIQSAITEYKSIVDAGLFNSDNLTSTYNESGPALLNGDAAMVLQISSFTSLLQSTADTATINSKIGWFPISKAGNVGTIIPGGDSALVAPKTGDATKEAAARQFLRFWMETDYKSYIDQANQISIEPSVATPDGVPQVALDASKALDNSVGSMQQLAVVNPDFYVFLADMVHGTKTPEDVGKLTQAQFTQLAKALGIAGF</sequence>
<dbReference type="Gene3D" id="3.40.190.10">
    <property type="entry name" value="Periplasmic binding protein-like II"/>
    <property type="match status" value="2"/>
</dbReference>
<dbReference type="EMBL" id="QYRT01000023">
    <property type="protein sequence ID" value="TIH34853.1"/>
    <property type="molecule type" value="Genomic_DNA"/>
</dbReference>
<organism evidence="2 3">
    <name type="scientific">Subtercola vilae</name>
    <dbReference type="NCBI Taxonomy" id="2056433"/>
    <lineage>
        <taxon>Bacteria</taxon>
        <taxon>Bacillati</taxon>
        <taxon>Actinomycetota</taxon>
        <taxon>Actinomycetes</taxon>
        <taxon>Micrococcales</taxon>
        <taxon>Microbacteriaceae</taxon>
        <taxon>Subtercola</taxon>
    </lineage>
</organism>
<dbReference type="AlphaFoldDB" id="A0A4T2BSX7"/>
<feature type="signal peptide" evidence="1">
    <location>
        <begin position="1"/>
        <end position="21"/>
    </location>
</feature>
<gene>
    <name evidence="2" type="ORF">D4765_12190</name>
</gene>
<keyword evidence="3" id="KW-1185">Reference proteome</keyword>
<dbReference type="InterPro" id="IPR050490">
    <property type="entry name" value="Bact_solute-bd_prot1"/>
</dbReference>
<dbReference type="SUPFAM" id="SSF53850">
    <property type="entry name" value="Periplasmic binding protein-like II"/>
    <property type="match status" value="1"/>
</dbReference>
<proteinExistence type="predicted"/>
<dbReference type="RefSeq" id="WP_136642567.1">
    <property type="nucleotide sequence ID" value="NZ_QYRT01000023.1"/>
</dbReference>
<protein>
    <submittedName>
        <fullName evidence="2">Extracellular solute-binding protein</fullName>
    </submittedName>
</protein>
<dbReference type="PANTHER" id="PTHR43649:SF14">
    <property type="entry name" value="BLR3389 PROTEIN"/>
    <property type="match status" value="1"/>
</dbReference>
<evidence type="ECO:0000313" key="2">
    <source>
        <dbReference type="EMBL" id="TIH34853.1"/>
    </source>
</evidence>
<dbReference type="PROSITE" id="PS51257">
    <property type="entry name" value="PROKAR_LIPOPROTEIN"/>
    <property type="match status" value="1"/>
</dbReference>
<accession>A0A4T2BSX7</accession>
<dbReference type="InterPro" id="IPR006059">
    <property type="entry name" value="SBP"/>
</dbReference>
<reference evidence="2 3" key="1">
    <citation type="journal article" date="2019" name="Microorganisms">
        <title>Systematic Affiliation and Genome Analysis of Subtercola vilae DB165(T) with Particular Emphasis on Cold Adaptation of an Isolate from a High-Altitude Cold Volcano Lake.</title>
        <authorList>
            <person name="Villalobos A.S."/>
            <person name="Wiese J."/>
            <person name="Imhoff J.F."/>
            <person name="Dorador C."/>
            <person name="Keller A."/>
            <person name="Hentschel U."/>
        </authorList>
    </citation>
    <scope>NUCLEOTIDE SEQUENCE [LARGE SCALE GENOMIC DNA]</scope>
    <source>
        <strain evidence="2 3">DB165</strain>
    </source>
</reference>
<dbReference type="Proteomes" id="UP000306192">
    <property type="component" value="Unassembled WGS sequence"/>
</dbReference>
<evidence type="ECO:0000256" key="1">
    <source>
        <dbReference type="SAM" id="SignalP"/>
    </source>
</evidence>
<dbReference type="PANTHER" id="PTHR43649">
    <property type="entry name" value="ARABINOSE-BINDING PROTEIN-RELATED"/>
    <property type="match status" value="1"/>
</dbReference>
<evidence type="ECO:0000313" key="3">
    <source>
        <dbReference type="Proteomes" id="UP000306192"/>
    </source>
</evidence>
<name>A0A4T2BSX7_9MICO</name>
<feature type="chain" id="PRO_5039209076" evidence="1">
    <location>
        <begin position="22"/>
        <end position="439"/>
    </location>
</feature>
<keyword evidence="1" id="KW-0732">Signal</keyword>
<dbReference type="Pfam" id="PF01547">
    <property type="entry name" value="SBP_bac_1"/>
    <property type="match status" value="1"/>
</dbReference>
<dbReference type="OrthoDB" id="366726at2"/>